<dbReference type="Gene3D" id="1.10.520.10">
    <property type="match status" value="2"/>
</dbReference>
<dbReference type="Proteomes" id="UP000823749">
    <property type="component" value="Chromosome 2"/>
</dbReference>
<evidence type="ECO:0000256" key="8">
    <source>
        <dbReference type="ARBA" id="ARBA00022837"/>
    </source>
</evidence>
<dbReference type="FunFam" id="1.10.520.10:FF:000008">
    <property type="entry name" value="Peroxidase"/>
    <property type="match status" value="1"/>
</dbReference>
<evidence type="ECO:0000256" key="9">
    <source>
        <dbReference type="ARBA" id="ARBA00023002"/>
    </source>
</evidence>
<gene>
    <name evidence="19" type="ORF">RHGRI_005740</name>
</gene>
<keyword evidence="10 14" id="KW-0408">Iron</keyword>
<feature type="binding site" evidence="14">
    <location>
        <position position="83"/>
    </location>
    <ligand>
        <name>Ca(2+)</name>
        <dbReference type="ChEBI" id="CHEBI:29108"/>
        <label>1</label>
    </ligand>
</feature>
<comment type="similarity">
    <text evidence="17">Belongs to the peroxidase family. Classical plant (class III) peroxidase subfamily.</text>
</comment>
<dbReference type="PROSITE" id="PS50873">
    <property type="entry name" value="PEROXIDASE_4"/>
    <property type="match status" value="1"/>
</dbReference>
<dbReference type="PRINTS" id="PR00458">
    <property type="entry name" value="PEROXIDASE"/>
</dbReference>
<feature type="domain" description="Plant heme peroxidase family profile" evidence="18">
    <location>
        <begin position="36"/>
        <end position="316"/>
    </location>
</feature>
<feature type="disulfide bond" evidence="16">
    <location>
        <begin position="128"/>
        <end position="312"/>
    </location>
</feature>
<comment type="cofactor">
    <cofactor evidence="14 17">
        <name>heme b</name>
        <dbReference type="ChEBI" id="CHEBI:60344"/>
    </cofactor>
    <text evidence="14 17">Binds 1 heme b (iron(II)-protoporphyrin IX) group per subunit.</text>
</comment>
<comment type="caution">
    <text evidence="19">The sequence shown here is derived from an EMBL/GenBank/DDBJ whole genome shotgun (WGS) entry which is preliminary data.</text>
</comment>
<dbReference type="InterPro" id="IPR033905">
    <property type="entry name" value="Secretory_peroxidase"/>
</dbReference>
<dbReference type="GO" id="GO:0140825">
    <property type="term" value="F:lactoperoxidase activity"/>
    <property type="evidence" value="ECO:0007669"/>
    <property type="project" value="UniProtKB-EC"/>
</dbReference>
<feature type="binding site" evidence="14">
    <location>
        <position position="244"/>
    </location>
    <ligand>
        <name>Ca(2+)</name>
        <dbReference type="ChEBI" id="CHEBI:29108"/>
        <label>2</label>
    </ligand>
</feature>
<comment type="subcellular location">
    <subcellularLocation>
        <location evidence="17">Secreted</location>
    </subcellularLocation>
</comment>
<dbReference type="GO" id="GO:0005576">
    <property type="term" value="C:extracellular region"/>
    <property type="evidence" value="ECO:0007669"/>
    <property type="project" value="UniProtKB-SubCell"/>
</dbReference>
<dbReference type="Pfam" id="PF00141">
    <property type="entry name" value="peroxidase"/>
    <property type="match status" value="1"/>
</dbReference>
<sequence length="317" mass="34313">MEKNPTVSYPTPHLQKLLTFVIFISVFSSSFPCSSSLSLDFYAASCPSVELVVKNTVRRASDSDPSIPGKLLRLLFHDCFVEGCDASVLLQGNGTERSDPANASLGGFPVIDSAKRVLEIFCPQTVSCADILALAARDAVQITGGPEIQIPTGRRDGRVSAASNVRPNIIDTSFSLDEMRAHTIGSAHCSAFMDRFKADPKGSFTLIDTSLDKDYANQLTKQCPAGVSSSTTIKNDPQTPLQFDNNYFKVLLAHRGLFQSDSVLVQNERTAKRVAALANDQNRFFDGWAESFLKLSSIGVKTGDEGEIRQTCSATNG</sequence>
<keyword evidence="4 17" id="KW-0964">Secreted</keyword>
<dbReference type="Gene3D" id="1.10.420.10">
    <property type="entry name" value="Peroxidase, domain 2"/>
    <property type="match status" value="1"/>
</dbReference>
<feature type="disulfide bond" evidence="16">
    <location>
        <begin position="79"/>
        <end position="84"/>
    </location>
</feature>
<evidence type="ECO:0000313" key="20">
    <source>
        <dbReference type="Proteomes" id="UP000823749"/>
    </source>
</evidence>
<feature type="binding site" evidence="14">
    <location>
        <position position="236"/>
    </location>
    <ligand>
        <name>Ca(2+)</name>
        <dbReference type="ChEBI" id="CHEBI:29108"/>
        <label>2</label>
    </ligand>
</feature>
<feature type="binding site" evidence="14">
    <location>
        <position position="96"/>
    </location>
    <ligand>
        <name>Ca(2+)</name>
        <dbReference type="ChEBI" id="CHEBI:29108"/>
        <label>1</label>
    </ligand>
</feature>
<feature type="binding site" evidence="14">
    <location>
        <position position="81"/>
    </location>
    <ligand>
        <name>Ca(2+)</name>
        <dbReference type="ChEBI" id="CHEBI:29108"/>
        <label>1</label>
    </ligand>
</feature>
<dbReference type="InterPro" id="IPR002016">
    <property type="entry name" value="Haem_peroxidase"/>
</dbReference>
<evidence type="ECO:0000256" key="7">
    <source>
        <dbReference type="ARBA" id="ARBA00022723"/>
    </source>
</evidence>
<feature type="disulfide bond" evidence="16">
    <location>
        <begin position="46"/>
        <end position="122"/>
    </location>
</feature>
<keyword evidence="8 14" id="KW-0106">Calcium</keyword>
<dbReference type="PANTHER" id="PTHR31517:SF17">
    <property type="entry name" value="PEROXIDASE 6"/>
    <property type="match status" value="1"/>
</dbReference>
<dbReference type="GO" id="GO:0046872">
    <property type="term" value="F:metal ion binding"/>
    <property type="evidence" value="ECO:0007669"/>
    <property type="project" value="UniProtKB-UniRule"/>
</dbReference>
<feature type="binding site" evidence="14">
    <location>
        <position position="183"/>
    </location>
    <ligand>
        <name>Ca(2+)</name>
        <dbReference type="ChEBI" id="CHEBI:29108"/>
        <label>2</label>
    </ligand>
</feature>
<feature type="disulfide bond" evidence="16">
    <location>
        <begin position="189"/>
        <end position="223"/>
    </location>
</feature>
<dbReference type="PRINTS" id="PR00461">
    <property type="entry name" value="PLPEROXIDASE"/>
</dbReference>
<comment type="function">
    <text evidence="2">Removal of H(2)O(2), oxidation of toxic reductants, biosynthesis and degradation of lignin, suberization, auxin catabolism, response to environmental stresses such as wounding, pathogen attack and oxidative stress. These functions might be dependent on each isozyme/isoform in each plant tissue.</text>
</comment>
<feature type="binding site" evidence="14">
    <location>
        <position position="78"/>
    </location>
    <ligand>
        <name>Ca(2+)</name>
        <dbReference type="ChEBI" id="CHEBI:29108"/>
        <label>1</label>
    </ligand>
</feature>
<dbReference type="SUPFAM" id="SSF48113">
    <property type="entry name" value="Heme-dependent peroxidases"/>
    <property type="match status" value="1"/>
</dbReference>
<dbReference type="EMBL" id="JACTNZ010000002">
    <property type="protein sequence ID" value="KAG5563095.1"/>
    <property type="molecule type" value="Genomic_DNA"/>
</dbReference>
<keyword evidence="5 17" id="KW-0575">Peroxidase</keyword>
<feature type="site" description="Transition state stabilizer" evidence="15">
    <location>
        <position position="73"/>
    </location>
</feature>
<dbReference type="CDD" id="cd00693">
    <property type="entry name" value="secretory_peroxidase"/>
    <property type="match status" value="1"/>
</dbReference>
<evidence type="ECO:0000256" key="5">
    <source>
        <dbReference type="ARBA" id="ARBA00022559"/>
    </source>
</evidence>
<evidence type="ECO:0000256" key="10">
    <source>
        <dbReference type="ARBA" id="ARBA00023004"/>
    </source>
</evidence>
<evidence type="ECO:0000256" key="14">
    <source>
        <dbReference type="PIRSR" id="PIRSR600823-3"/>
    </source>
</evidence>
<evidence type="ECO:0000256" key="16">
    <source>
        <dbReference type="PIRSR" id="PIRSR600823-5"/>
    </source>
</evidence>
<dbReference type="FunFam" id="1.10.420.10:FF:000001">
    <property type="entry name" value="Peroxidase"/>
    <property type="match status" value="1"/>
</dbReference>
<dbReference type="InterPro" id="IPR000823">
    <property type="entry name" value="Peroxidase_pln"/>
</dbReference>
<reference evidence="19" key="1">
    <citation type="submission" date="2020-08" db="EMBL/GenBank/DDBJ databases">
        <title>Plant Genome Project.</title>
        <authorList>
            <person name="Zhang R.-G."/>
        </authorList>
    </citation>
    <scope>NUCLEOTIDE SEQUENCE</scope>
    <source>
        <strain evidence="19">WSP0</strain>
        <tissue evidence="19">Leaf</tissue>
    </source>
</reference>
<dbReference type="GO" id="GO:0020037">
    <property type="term" value="F:heme binding"/>
    <property type="evidence" value="ECO:0007669"/>
    <property type="project" value="UniProtKB-UniRule"/>
</dbReference>
<feature type="binding site" description="axial binding residue" evidence="14">
    <location>
        <position position="182"/>
    </location>
    <ligand>
        <name>heme b</name>
        <dbReference type="ChEBI" id="CHEBI:60344"/>
    </ligand>
    <ligandPart>
        <name>Fe</name>
        <dbReference type="ChEBI" id="CHEBI:18248"/>
    </ligandPart>
</feature>
<accession>A0AAV6LDC0</accession>
<feature type="binding site" evidence="14">
    <location>
        <position position="239"/>
    </location>
    <ligand>
        <name>Ca(2+)</name>
        <dbReference type="ChEBI" id="CHEBI:29108"/>
        <label>2</label>
    </ligand>
</feature>
<evidence type="ECO:0000256" key="15">
    <source>
        <dbReference type="PIRSR" id="PIRSR600823-4"/>
    </source>
</evidence>
<evidence type="ECO:0000313" key="19">
    <source>
        <dbReference type="EMBL" id="KAG5563095.1"/>
    </source>
</evidence>
<dbReference type="AlphaFoldDB" id="A0AAV6LDC0"/>
<dbReference type="PANTHER" id="PTHR31517">
    <property type="match status" value="1"/>
</dbReference>
<proteinExistence type="inferred from homology"/>
<keyword evidence="12 17" id="KW-0376">Hydrogen peroxide</keyword>
<evidence type="ECO:0000256" key="17">
    <source>
        <dbReference type="RuleBase" id="RU362060"/>
    </source>
</evidence>
<evidence type="ECO:0000256" key="11">
    <source>
        <dbReference type="ARBA" id="ARBA00023157"/>
    </source>
</evidence>
<evidence type="ECO:0000256" key="6">
    <source>
        <dbReference type="ARBA" id="ARBA00022617"/>
    </source>
</evidence>
<dbReference type="GO" id="GO:0006979">
    <property type="term" value="P:response to oxidative stress"/>
    <property type="evidence" value="ECO:0007669"/>
    <property type="project" value="UniProtKB-UniRule"/>
</dbReference>
<evidence type="ECO:0000256" key="1">
    <source>
        <dbReference type="ARBA" id="ARBA00000189"/>
    </source>
</evidence>
<evidence type="ECO:0000256" key="3">
    <source>
        <dbReference type="ARBA" id="ARBA00012313"/>
    </source>
</evidence>
<evidence type="ECO:0000256" key="4">
    <source>
        <dbReference type="ARBA" id="ARBA00022525"/>
    </source>
</evidence>
<keyword evidence="11 16" id="KW-1015">Disulfide bond</keyword>
<name>A0AAV6LDC0_9ERIC</name>
<feature type="binding site" evidence="14">
    <location>
        <position position="87"/>
    </location>
    <ligand>
        <name>Ca(2+)</name>
        <dbReference type="ChEBI" id="CHEBI:29108"/>
        <label>1</label>
    </ligand>
</feature>
<keyword evidence="6 17" id="KW-0349">Heme</keyword>
<feature type="active site" description="Proton acceptor" evidence="13">
    <location>
        <position position="77"/>
    </location>
</feature>
<keyword evidence="9 17" id="KW-0560">Oxidoreductase</keyword>
<comment type="catalytic activity">
    <reaction evidence="1 17">
        <text>2 a phenolic donor + H2O2 = 2 a phenolic radical donor + 2 H2O</text>
        <dbReference type="Rhea" id="RHEA:56136"/>
        <dbReference type="ChEBI" id="CHEBI:15377"/>
        <dbReference type="ChEBI" id="CHEBI:16240"/>
        <dbReference type="ChEBI" id="CHEBI:139520"/>
        <dbReference type="ChEBI" id="CHEBI:139521"/>
        <dbReference type="EC" id="1.11.1.7"/>
    </reaction>
</comment>
<evidence type="ECO:0000259" key="18">
    <source>
        <dbReference type="PROSITE" id="PS50873"/>
    </source>
</evidence>
<keyword evidence="20" id="KW-1185">Reference proteome</keyword>
<evidence type="ECO:0000256" key="2">
    <source>
        <dbReference type="ARBA" id="ARBA00002322"/>
    </source>
</evidence>
<evidence type="ECO:0000256" key="13">
    <source>
        <dbReference type="PIRSR" id="PIRSR600823-1"/>
    </source>
</evidence>
<feature type="binding site" evidence="14">
    <location>
        <position position="85"/>
    </location>
    <ligand>
        <name>Ca(2+)</name>
        <dbReference type="ChEBI" id="CHEBI:29108"/>
        <label>1</label>
    </ligand>
</feature>
<dbReference type="EC" id="1.11.1.7" evidence="3 17"/>
<dbReference type="InterPro" id="IPR010255">
    <property type="entry name" value="Haem_peroxidase_sf"/>
</dbReference>
<keyword evidence="7 14" id="KW-0479">Metal-binding</keyword>
<organism evidence="19 20">
    <name type="scientific">Rhododendron griersonianum</name>
    <dbReference type="NCBI Taxonomy" id="479676"/>
    <lineage>
        <taxon>Eukaryota</taxon>
        <taxon>Viridiplantae</taxon>
        <taxon>Streptophyta</taxon>
        <taxon>Embryophyta</taxon>
        <taxon>Tracheophyta</taxon>
        <taxon>Spermatophyta</taxon>
        <taxon>Magnoliopsida</taxon>
        <taxon>eudicotyledons</taxon>
        <taxon>Gunneridae</taxon>
        <taxon>Pentapetalae</taxon>
        <taxon>asterids</taxon>
        <taxon>Ericales</taxon>
        <taxon>Ericaceae</taxon>
        <taxon>Ericoideae</taxon>
        <taxon>Rhodoreae</taxon>
        <taxon>Rhododendron</taxon>
    </lineage>
</organism>
<dbReference type="GO" id="GO:0042744">
    <property type="term" value="P:hydrogen peroxide catabolic process"/>
    <property type="evidence" value="ECO:0007669"/>
    <property type="project" value="UniProtKB-KW"/>
</dbReference>
<comment type="cofactor">
    <cofactor evidence="14 17">
        <name>Ca(2+)</name>
        <dbReference type="ChEBI" id="CHEBI:29108"/>
    </cofactor>
    <text evidence="14 17">Binds 2 calcium ions per subunit.</text>
</comment>
<protein>
    <recommendedName>
        <fullName evidence="3 17">Peroxidase</fullName>
        <ecNumber evidence="3 17">1.11.1.7</ecNumber>
    </recommendedName>
</protein>
<evidence type="ECO:0000256" key="12">
    <source>
        <dbReference type="ARBA" id="ARBA00023324"/>
    </source>
</evidence>